<protein>
    <recommendedName>
        <fullName evidence="5">Nickel/cobalt transporter regulator</fullName>
    </recommendedName>
</protein>
<keyword evidence="2" id="KW-0732">Signal</keyword>
<organism evidence="3 4">
    <name type="scientific">Pseudomonas fluvialis</name>
    <dbReference type="NCBI Taxonomy" id="1793966"/>
    <lineage>
        <taxon>Bacteria</taxon>
        <taxon>Pseudomonadati</taxon>
        <taxon>Pseudomonadota</taxon>
        <taxon>Gammaproteobacteria</taxon>
        <taxon>Pseudomonadales</taxon>
        <taxon>Pseudomonadaceae</taxon>
        <taxon>Pseudomonas</taxon>
    </lineage>
</organism>
<name>A0A7X0ERN3_9PSED</name>
<reference evidence="3 4" key="1">
    <citation type="submission" date="2020-08" db="EMBL/GenBank/DDBJ databases">
        <title>Functional genomics of gut bacteria from endangered species of beetles.</title>
        <authorList>
            <person name="Carlos-Shanley C."/>
        </authorList>
    </citation>
    <scope>NUCLEOTIDE SEQUENCE [LARGE SCALE GENOMIC DNA]</scope>
    <source>
        <strain evidence="3 4">S00202</strain>
    </source>
</reference>
<evidence type="ECO:0000256" key="2">
    <source>
        <dbReference type="SAM" id="SignalP"/>
    </source>
</evidence>
<dbReference type="NCBIfam" id="NF040487">
    <property type="entry name" value="T3SS_CigR_fam"/>
    <property type="match status" value="1"/>
</dbReference>
<comment type="caution">
    <text evidence="3">The sequence shown here is derived from an EMBL/GenBank/DDBJ whole genome shotgun (WGS) entry which is preliminary data.</text>
</comment>
<feature type="signal peptide" evidence="2">
    <location>
        <begin position="1"/>
        <end position="22"/>
    </location>
</feature>
<evidence type="ECO:0000313" key="3">
    <source>
        <dbReference type="EMBL" id="MBB6341328.1"/>
    </source>
</evidence>
<gene>
    <name evidence="3" type="ORF">HNP49_001485</name>
</gene>
<dbReference type="Gene3D" id="3.10.450.160">
    <property type="entry name" value="inner membrane protein cigr"/>
    <property type="match status" value="1"/>
</dbReference>
<accession>A0A7X0ERN3</accession>
<sequence length="161" mass="17735">MSLPRIFLLGASALVLSLSLQAAPNNDKGQGQGNKGQQHSQKQNGQGSSNKPAQYHDDGGKQSQNRQRDYRNDYDDDLSDIERILRGYQSPTPAKALPPGIAKNLARGKPLPPGIAKQIDPALARQLPYYPGYEWRQYGTDAVLVEVGTTVVREVLRDILR</sequence>
<evidence type="ECO:0008006" key="5">
    <source>
        <dbReference type="Google" id="ProtNLM"/>
    </source>
</evidence>
<evidence type="ECO:0000313" key="4">
    <source>
        <dbReference type="Proteomes" id="UP000557193"/>
    </source>
</evidence>
<proteinExistence type="predicted"/>
<dbReference type="Proteomes" id="UP000557193">
    <property type="component" value="Unassembled WGS sequence"/>
</dbReference>
<dbReference type="RefSeq" id="WP_184681967.1">
    <property type="nucleotide sequence ID" value="NZ_JACHLL010000002.1"/>
</dbReference>
<dbReference type="AlphaFoldDB" id="A0A7X0ERN3"/>
<feature type="compositionally biased region" description="Low complexity" evidence="1">
    <location>
        <begin position="35"/>
        <end position="51"/>
    </location>
</feature>
<dbReference type="EMBL" id="JACHLL010000002">
    <property type="protein sequence ID" value="MBB6341328.1"/>
    <property type="molecule type" value="Genomic_DNA"/>
</dbReference>
<feature type="chain" id="PRO_5031012959" description="Nickel/cobalt transporter regulator" evidence="2">
    <location>
        <begin position="23"/>
        <end position="161"/>
    </location>
</feature>
<feature type="region of interest" description="Disordered" evidence="1">
    <location>
        <begin position="23"/>
        <end position="76"/>
    </location>
</feature>
<feature type="compositionally biased region" description="Basic and acidic residues" evidence="1">
    <location>
        <begin position="54"/>
        <end position="73"/>
    </location>
</feature>
<keyword evidence="4" id="KW-1185">Reference proteome</keyword>
<evidence type="ECO:0000256" key="1">
    <source>
        <dbReference type="SAM" id="MobiDB-lite"/>
    </source>
</evidence>